<reference evidence="1" key="2">
    <citation type="submission" date="2023-05" db="EMBL/GenBank/DDBJ databases">
        <authorList>
            <person name="Fouks B."/>
        </authorList>
    </citation>
    <scope>NUCLEOTIDE SEQUENCE</scope>
    <source>
        <strain evidence="1">Stay&amp;Tobe</strain>
        <tissue evidence="1">Testes</tissue>
    </source>
</reference>
<name>A0AAD8E4L7_DIPPU</name>
<evidence type="ECO:0000313" key="2">
    <source>
        <dbReference type="Proteomes" id="UP001233999"/>
    </source>
</evidence>
<evidence type="ECO:0000313" key="1">
    <source>
        <dbReference type="EMBL" id="KAJ9576626.1"/>
    </source>
</evidence>
<feature type="non-terminal residue" evidence="1">
    <location>
        <position position="1"/>
    </location>
</feature>
<sequence>FRILGLTISAEQCIQNFGAYVIGGACTVDASPEVFLHFIIRLSAWYLLLNTNGIIARILIETTFIYIKNLPVHQCIYRRRQNSSNVFVSFLR</sequence>
<comment type="caution">
    <text evidence="1">The sequence shown here is derived from an EMBL/GenBank/DDBJ whole genome shotgun (WGS) entry which is preliminary data.</text>
</comment>
<accession>A0AAD8E4L7</accession>
<dbReference type="Proteomes" id="UP001233999">
    <property type="component" value="Unassembled WGS sequence"/>
</dbReference>
<dbReference type="EMBL" id="JASPKZ010009579">
    <property type="protein sequence ID" value="KAJ9576626.1"/>
    <property type="molecule type" value="Genomic_DNA"/>
</dbReference>
<protein>
    <submittedName>
        <fullName evidence="1">Uncharacterized protein</fullName>
    </submittedName>
</protein>
<proteinExistence type="predicted"/>
<keyword evidence="2" id="KW-1185">Reference proteome</keyword>
<reference evidence="1" key="1">
    <citation type="journal article" date="2023" name="IScience">
        <title>Live-bearing cockroach genome reveals convergent evolutionary mechanisms linked to viviparity in insects and beyond.</title>
        <authorList>
            <person name="Fouks B."/>
            <person name="Harrison M.C."/>
            <person name="Mikhailova A.A."/>
            <person name="Marchal E."/>
            <person name="English S."/>
            <person name="Carruthers M."/>
            <person name="Jennings E.C."/>
            <person name="Chiamaka E.L."/>
            <person name="Frigard R.A."/>
            <person name="Pippel M."/>
            <person name="Attardo G.M."/>
            <person name="Benoit J.B."/>
            <person name="Bornberg-Bauer E."/>
            <person name="Tobe S.S."/>
        </authorList>
    </citation>
    <scope>NUCLEOTIDE SEQUENCE</scope>
    <source>
        <strain evidence="1">Stay&amp;Tobe</strain>
    </source>
</reference>
<organism evidence="1 2">
    <name type="scientific">Diploptera punctata</name>
    <name type="common">Pacific beetle cockroach</name>
    <dbReference type="NCBI Taxonomy" id="6984"/>
    <lineage>
        <taxon>Eukaryota</taxon>
        <taxon>Metazoa</taxon>
        <taxon>Ecdysozoa</taxon>
        <taxon>Arthropoda</taxon>
        <taxon>Hexapoda</taxon>
        <taxon>Insecta</taxon>
        <taxon>Pterygota</taxon>
        <taxon>Neoptera</taxon>
        <taxon>Polyneoptera</taxon>
        <taxon>Dictyoptera</taxon>
        <taxon>Blattodea</taxon>
        <taxon>Blaberoidea</taxon>
        <taxon>Blaberidae</taxon>
        <taxon>Diplopterinae</taxon>
        <taxon>Diploptera</taxon>
    </lineage>
</organism>
<feature type="non-terminal residue" evidence="1">
    <location>
        <position position="92"/>
    </location>
</feature>
<dbReference type="AlphaFoldDB" id="A0AAD8E4L7"/>
<gene>
    <name evidence="1" type="ORF">L9F63_025478</name>
</gene>